<name>A0A8S9XTW2_APOLU</name>
<dbReference type="Pfam" id="PF00620">
    <property type="entry name" value="RhoGAP"/>
    <property type="match status" value="1"/>
</dbReference>
<keyword evidence="6" id="KW-1185">Reference proteome</keyword>
<dbReference type="PANTHER" id="PTHR15904:SF17">
    <property type="entry name" value="RHO-GAP DOMAIN-CONTAINING PROTEIN"/>
    <property type="match status" value="1"/>
</dbReference>
<evidence type="ECO:0000256" key="2">
    <source>
        <dbReference type="SAM" id="Coils"/>
    </source>
</evidence>
<dbReference type="PANTHER" id="PTHR15904">
    <property type="entry name" value="FAM13"/>
    <property type="match status" value="1"/>
</dbReference>
<keyword evidence="2" id="KW-0175">Coiled coil</keyword>
<gene>
    <name evidence="5" type="ORF">GE061_012192</name>
</gene>
<dbReference type="OrthoDB" id="185175at2759"/>
<evidence type="ECO:0000256" key="1">
    <source>
        <dbReference type="ARBA" id="ARBA00007549"/>
    </source>
</evidence>
<dbReference type="EMBL" id="WIXP02000004">
    <property type="protein sequence ID" value="KAF6211678.1"/>
    <property type="molecule type" value="Genomic_DNA"/>
</dbReference>
<dbReference type="SMART" id="SM00324">
    <property type="entry name" value="RhoGAP"/>
    <property type="match status" value="1"/>
</dbReference>
<dbReference type="SUPFAM" id="SSF48350">
    <property type="entry name" value="GTPase activation domain, GAP"/>
    <property type="match status" value="1"/>
</dbReference>
<dbReference type="AlphaFoldDB" id="A0A8S9XTW2"/>
<proteinExistence type="inferred from homology"/>
<feature type="region of interest" description="Disordered" evidence="3">
    <location>
        <begin position="290"/>
        <end position="477"/>
    </location>
</feature>
<evidence type="ECO:0000313" key="6">
    <source>
        <dbReference type="Proteomes" id="UP000466442"/>
    </source>
</evidence>
<dbReference type="InterPro" id="IPR039102">
    <property type="entry name" value="FAM13"/>
</dbReference>
<feature type="compositionally biased region" description="Basic and acidic residues" evidence="3">
    <location>
        <begin position="308"/>
        <end position="321"/>
    </location>
</feature>
<dbReference type="InterPro" id="IPR059029">
    <property type="entry name" value="FAM13A_dom"/>
</dbReference>
<dbReference type="Gene3D" id="1.10.555.10">
    <property type="entry name" value="Rho GTPase activation protein"/>
    <property type="match status" value="1"/>
</dbReference>
<feature type="compositionally biased region" description="Basic residues" evidence="3">
    <location>
        <begin position="392"/>
        <end position="408"/>
    </location>
</feature>
<dbReference type="InterPro" id="IPR008936">
    <property type="entry name" value="Rho_GTPase_activation_prot"/>
</dbReference>
<dbReference type="InterPro" id="IPR000198">
    <property type="entry name" value="RhoGAP_dom"/>
</dbReference>
<dbReference type="Pfam" id="PF26116">
    <property type="entry name" value="FAM13A"/>
    <property type="match status" value="1"/>
</dbReference>
<evidence type="ECO:0000313" key="5">
    <source>
        <dbReference type="EMBL" id="KAF6211678.1"/>
    </source>
</evidence>
<comment type="similarity">
    <text evidence="1">Belongs to the FAM13 family.</text>
</comment>
<protein>
    <recommendedName>
        <fullName evidence="4">Rho-GAP domain-containing protein</fullName>
    </recommendedName>
</protein>
<reference evidence="5" key="1">
    <citation type="journal article" date="2021" name="Mol. Ecol. Resour.">
        <title>Apolygus lucorum genome provides insights into omnivorousness and mesophyll feeding.</title>
        <authorList>
            <person name="Liu Y."/>
            <person name="Liu H."/>
            <person name="Wang H."/>
            <person name="Huang T."/>
            <person name="Liu B."/>
            <person name="Yang B."/>
            <person name="Yin L."/>
            <person name="Li B."/>
            <person name="Zhang Y."/>
            <person name="Zhang S."/>
            <person name="Jiang F."/>
            <person name="Zhang X."/>
            <person name="Ren Y."/>
            <person name="Wang B."/>
            <person name="Wang S."/>
            <person name="Lu Y."/>
            <person name="Wu K."/>
            <person name="Fan W."/>
            <person name="Wang G."/>
        </authorList>
    </citation>
    <scope>NUCLEOTIDE SEQUENCE</scope>
    <source>
        <strain evidence="5">12Hb</strain>
    </source>
</reference>
<dbReference type="GO" id="GO:0007165">
    <property type="term" value="P:signal transduction"/>
    <property type="evidence" value="ECO:0007669"/>
    <property type="project" value="InterPro"/>
</dbReference>
<evidence type="ECO:0000259" key="4">
    <source>
        <dbReference type="PROSITE" id="PS50238"/>
    </source>
</evidence>
<comment type="caution">
    <text evidence="5">The sequence shown here is derived from an EMBL/GenBank/DDBJ whole genome shotgun (WGS) entry which is preliminary data.</text>
</comment>
<dbReference type="PROSITE" id="PS50238">
    <property type="entry name" value="RHOGAP"/>
    <property type="match status" value="1"/>
</dbReference>
<feature type="coiled-coil region" evidence="2">
    <location>
        <begin position="541"/>
        <end position="615"/>
    </location>
</feature>
<evidence type="ECO:0000256" key="3">
    <source>
        <dbReference type="SAM" id="MobiDB-lite"/>
    </source>
</evidence>
<accession>A0A8S9XTW2</accession>
<organism evidence="5 6">
    <name type="scientific">Apolygus lucorum</name>
    <name type="common">Small green plant bug</name>
    <name type="synonym">Lygocoris lucorum</name>
    <dbReference type="NCBI Taxonomy" id="248454"/>
    <lineage>
        <taxon>Eukaryota</taxon>
        <taxon>Metazoa</taxon>
        <taxon>Ecdysozoa</taxon>
        <taxon>Arthropoda</taxon>
        <taxon>Hexapoda</taxon>
        <taxon>Insecta</taxon>
        <taxon>Pterygota</taxon>
        <taxon>Neoptera</taxon>
        <taxon>Paraneoptera</taxon>
        <taxon>Hemiptera</taxon>
        <taxon>Heteroptera</taxon>
        <taxon>Panheteroptera</taxon>
        <taxon>Cimicomorpha</taxon>
        <taxon>Miridae</taxon>
        <taxon>Mirini</taxon>
        <taxon>Apolygus</taxon>
    </lineage>
</organism>
<dbReference type="Proteomes" id="UP000466442">
    <property type="component" value="Unassembled WGS sequence"/>
</dbReference>
<feature type="compositionally biased region" description="Basic and acidic residues" evidence="3">
    <location>
        <begin position="374"/>
        <end position="384"/>
    </location>
</feature>
<feature type="domain" description="Rho-GAP" evidence="4">
    <location>
        <begin position="59"/>
        <end position="240"/>
    </location>
</feature>
<sequence>MRRPNLCSNSIGVADEAYKPTNSTNTKDEGRLSLVRRVLGGSKKKDGHSSLTKSKQFGVPISDLQLNNNSLPKVVYRICTYIETNGLKTEGLFKLNGGNQVLIENLKCQFNANSDADLESCSDMVSVALLLMVWLKELPQPLLSNQTVADLVSLMHKYNGDTWWGPVCHESLLSAGSLTANIMDTVLKLLNAYTVKHPSAMSYVPEVFAQLLTSEENVDIPSVDTIELISKIIKDYNVIFIKRNVEVDCVSHKQLSIVITDTRSSLKQKKKKDKHEVCLKIDRTFVRSNSEERPAVNNGSSNGNLRGESMRRVSSHEDFSKTRSNLNKQELPIQLKKTTQPLHERNSCSPLKHLPSEHMHSNSTVGYASDLYDENEHERRRNSERFAPQHGAPRRNGGRRHRTKHHHNSSQAKENEVYKHNKHGAPHMEELSPEQKGSSPPLMIPSPSPPDLPSDSEPVQDPYNVEDRSPSPISGVGSPTLDLNTLYHGHIPEDDDPVPSFQWNTVMPPNDERMVSPRSSLVVTRRTYTAVHASFEDGPTILDLSTQINNLKRKLKKYDEGFQREFGYKPSHADKMANPDTKKMSTMLNKLKKQLKTTKEKSSKIANENKGLKEEIIQEIEKRLNEKRISAGRGTVLEVMNHDQLVDEKASMQKALLQLEATFGRPSTREERELVRDLYDRYRLVKRMLLRHAPSKVKESITELGTILEHEAMEFAPSPPPSPSTTFAPFLSQTTTSIAAPTVIDTPERKTPELVLDNLHSLPPDELLELQKSTREEKKRLRRCLKDSELEFQSKTGRKLQKEDRDPNDTTYMEYKQTKAKLRLIDALIQKHK</sequence>
<feature type="compositionally biased region" description="Pro residues" evidence="3">
    <location>
        <begin position="442"/>
        <end position="452"/>
    </location>
</feature>
<dbReference type="Gene3D" id="1.10.10.1460">
    <property type="match status" value="1"/>
</dbReference>